<dbReference type="Pfam" id="PF02630">
    <property type="entry name" value="SCO1-SenC"/>
    <property type="match status" value="1"/>
</dbReference>
<dbReference type="CDD" id="cd02968">
    <property type="entry name" value="SCO"/>
    <property type="match status" value="1"/>
</dbReference>
<keyword evidence="6" id="KW-1133">Transmembrane helix</keyword>
<evidence type="ECO:0000256" key="2">
    <source>
        <dbReference type="ARBA" id="ARBA00023008"/>
    </source>
</evidence>
<evidence type="ECO:0000256" key="3">
    <source>
        <dbReference type="PIRSR" id="PIRSR603782-1"/>
    </source>
</evidence>
<feature type="region of interest" description="Disordered" evidence="5">
    <location>
        <begin position="1"/>
        <end position="38"/>
    </location>
</feature>
<dbReference type="PROSITE" id="PS51352">
    <property type="entry name" value="THIOREDOXIN_2"/>
    <property type="match status" value="1"/>
</dbReference>
<dbReference type="PANTHER" id="PTHR12151">
    <property type="entry name" value="ELECTRON TRANSPORT PROTIN SCO1/SENC FAMILY MEMBER"/>
    <property type="match status" value="1"/>
</dbReference>
<comment type="similarity">
    <text evidence="1">Belongs to the SCO1/2 family.</text>
</comment>
<protein>
    <submittedName>
        <fullName evidence="8">SCO family protein</fullName>
    </submittedName>
</protein>
<dbReference type="GO" id="GO:0046872">
    <property type="term" value="F:metal ion binding"/>
    <property type="evidence" value="ECO:0007669"/>
    <property type="project" value="UniProtKB-KW"/>
</dbReference>
<feature type="disulfide bond" description="Redox-active" evidence="4">
    <location>
        <begin position="117"/>
        <end position="121"/>
    </location>
</feature>
<dbReference type="SUPFAM" id="SSF52833">
    <property type="entry name" value="Thioredoxin-like"/>
    <property type="match status" value="1"/>
</dbReference>
<evidence type="ECO:0000259" key="7">
    <source>
        <dbReference type="PROSITE" id="PS51352"/>
    </source>
</evidence>
<evidence type="ECO:0000313" key="9">
    <source>
        <dbReference type="Proteomes" id="UP000320048"/>
    </source>
</evidence>
<feature type="binding site" evidence="3">
    <location>
        <position position="215"/>
    </location>
    <ligand>
        <name>Cu cation</name>
        <dbReference type="ChEBI" id="CHEBI:23378"/>
    </ligand>
</feature>
<sequence length="254" mass="26733">MTILYPGGLGGSRKVPSRPRSGSMQPDERAGGDEGTPASPRLGAPVGWIAACVGLAAAGVAAVVWAHAWHRPALQGAVVTPPAPTYDFSLRDQDRRLVRLSAFRGKAVALTFLYTHCPDICPLIATKMHETYGQLGDAVAHVAFVAVSVDPKGDTPEAVRAFLSGHHLTGELTYLTGSFAELKPIWAGFFIGTDARAANPEAGAAAPPSPGVVSHSAIVYVLDPRGDLRVFLPGNFDPRDLATDLRILAQEPGR</sequence>
<proteinExistence type="inferred from homology"/>
<keyword evidence="2 3" id="KW-0186">Copper</keyword>
<evidence type="ECO:0000256" key="4">
    <source>
        <dbReference type="PIRSR" id="PIRSR603782-2"/>
    </source>
</evidence>
<feature type="domain" description="Thioredoxin" evidence="7">
    <location>
        <begin position="79"/>
        <end position="253"/>
    </location>
</feature>
<evidence type="ECO:0000256" key="6">
    <source>
        <dbReference type="SAM" id="Phobius"/>
    </source>
</evidence>
<feature type="transmembrane region" description="Helical" evidence="6">
    <location>
        <begin position="46"/>
        <end position="66"/>
    </location>
</feature>
<evidence type="ECO:0000313" key="8">
    <source>
        <dbReference type="EMBL" id="TMI78682.1"/>
    </source>
</evidence>
<dbReference type="InterPro" id="IPR036249">
    <property type="entry name" value="Thioredoxin-like_sf"/>
</dbReference>
<comment type="caution">
    <text evidence="8">The sequence shown here is derived from an EMBL/GenBank/DDBJ whole genome shotgun (WGS) entry which is preliminary data.</text>
</comment>
<keyword evidence="6" id="KW-0812">Transmembrane</keyword>
<keyword evidence="3" id="KW-0479">Metal-binding</keyword>
<dbReference type="InterPro" id="IPR013766">
    <property type="entry name" value="Thioredoxin_domain"/>
</dbReference>
<dbReference type="InterPro" id="IPR003782">
    <property type="entry name" value="SCO1/SenC"/>
</dbReference>
<organism evidence="8 9">
    <name type="scientific">Candidatus Segetimicrobium genomatis</name>
    <dbReference type="NCBI Taxonomy" id="2569760"/>
    <lineage>
        <taxon>Bacteria</taxon>
        <taxon>Bacillati</taxon>
        <taxon>Candidatus Sysuimicrobiota</taxon>
        <taxon>Candidatus Sysuimicrobiia</taxon>
        <taxon>Candidatus Sysuimicrobiales</taxon>
        <taxon>Candidatus Segetimicrobiaceae</taxon>
        <taxon>Candidatus Segetimicrobium</taxon>
    </lineage>
</organism>
<accession>A0A537J5Q1</accession>
<keyword evidence="6" id="KW-0472">Membrane</keyword>
<reference evidence="8 9" key="1">
    <citation type="journal article" date="2019" name="Nat. Microbiol.">
        <title>Mediterranean grassland soil C-N compound turnover is dependent on rainfall and depth, and is mediated by genomically divergent microorganisms.</title>
        <authorList>
            <person name="Diamond S."/>
            <person name="Andeer P.F."/>
            <person name="Li Z."/>
            <person name="Crits-Christoph A."/>
            <person name="Burstein D."/>
            <person name="Anantharaman K."/>
            <person name="Lane K.R."/>
            <person name="Thomas B.C."/>
            <person name="Pan C."/>
            <person name="Northen T.R."/>
            <person name="Banfield J.F."/>
        </authorList>
    </citation>
    <scope>NUCLEOTIDE SEQUENCE [LARGE SCALE GENOMIC DNA]</scope>
    <source>
        <strain evidence="8">NP_7</strain>
    </source>
</reference>
<dbReference type="AlphaFoldDB" id="A0A537J5Q1"/>
<feature type="binding site" evidence="3">
    <location>
        <position position="117"/>
    </location>
    <ligand>
        <name>Cu cation</name>
        <dbReference type="ChEBI" id="CHEBI:23378"/>
    </ligand>
</feature>
<keyword evidence="4" id="KW-1015">Disulfide bond</keyword>
<dbReference type="Gene3D" id="3.40.30.10">
    <property type="entry name" value="Glutaredoxin"/>
    <property type="match status" value="1"/>
</dbReference>
<evidence type="ECO:0000256" key="1">
    <source>
        <dbReference type="ARBA" id="ARBA00010996"/>
    </source>
</evidence>
<feature type="binding site" evidence="3">
    <location>
        <position position="121"/>
    </location>
    <ligand>
        <name>Cu cation</name>
        <dbReference type="ChEBI" id="CHEBI:23378"/>
    </ligand>
</feature>
<gene>
    <name evidence="8" type="ORF">E6H04_11985</name>
</gene>
<name>A0A537J5Q1_9BACT</name>
<dbReference type="EMBL" id="VBAO01000351">
    <property type="protein sequence ID" value="TMI78682.1"/>
    <property type="molecule type" value="Genomic_DNA"/>
</dbReference>
<dbReference type="Proteomes" id="UP000320048">
    <property type="component" value="Unassembled WGS sequence"/>
</dbReference>
<evidence type="ECO:0000256" key="5">
    <source>
        <dbReference type="SAM" id="MobiDB-lite"/>
    </source>
</evidence>
<dbReference type="PANTHER" id="PTHR12151:SF25">
    <property type="entry name" value="LINALOOL DEHYDRATASE_ISOMERASE DOMAIN-CONTAINING PROTEIN"/>
    <property type="match status" value="1"/>
</dbReference>